<keyword evidence="2" id="KW-1185">Reference proteome</keyword>
<organism evidence="1 2">
    <name type="scientific">Panicum virgatum</name>
    <name type="common">Blackwell switchgrass</name>
    <dbReference type="NCBI Taxonomy" id="38727"/>
    <lineage>
        <taxon>Eukaryota</taxon>
        <taxon>Viridiplantae</taxon>
        <taxon>Streptophyta</taxon>
        <taxon>Embryophyta</taxon>
        <taxon>Tracheophyta</taxon>
        <taxon>Spermatophyta</taxon>
        <taxon>Magnoliopsida</taxon>
        <taxon>Liliopsida</taxon>
        <taxon>Poales</taxon>
        <taxon>Poaceae</taxon>
        <taxon>PACMAD clade</taxon>
        <taxon>Panicoideae</taxon>
        <taxon>Panicodae</taxon>
        <taxon>Paniceae</taxon>
        <taxon>Panicinae</taxon>
        <taxon>Panicum</taxon>
        <taxon>Panicum sect. Hiantes</taxon>
    </lineage>
</organism>
<evidence type="ECO:0000313" key="2">
    <source>
        <dbReference type="Proteomes" id="UP000823388"/>
    </source>
</evidence>
<comment type="caution">
    <text evidence="1">The sequence shown here is derived from an EMBL/GenBank/DDBJ whole genome shotgun (WGS) entry which is preliminary data.</text>
</comment>
<accession>A0A8T0XXY7</accession>
<evidence type="ECO:0000313" key="1">
    <source>
        <dbReference type="EMBL" id="KAG2661904.1"/>
    </source>
</evidence>
<name>A0A8T0XXY7_PANVG</name>
<dbReference type="Proteomes" id="UP000823388">
    <property type="component" value="Chromosome 1K"/>
</dbReference>
<reference evidence="1" key="1">
    <citation type="submission" date="2020-05" db="EMBL/GenBank/DDBJ databases">
        <title>WGS assembly of Panicum virgatum.</title>
        <authorList>
            <person name="Lovell J.T."/>
            <person name="Jenkins J."/>
            <person name="Shu S."/>
            <person name="Juenger T.E."/>
            <person name="Schmutz J."/>
        </authorList>
    </citation>
    <scope>NUCLEOTIDE SEQUENCE</scope>
    <source>
        <strain evidence="1">AP13</strain>
    </source>
</reference>
<gene>
    <name evidence="1" type="ORF">PVAP13_1KG111736</name>
</gene>
<dbReference type="EMBL" id="CM029037">
    <property type="protein sequence ID" value="KAG2661904.1"/>
    <property type="molecule type" value="Genomic_DNA"/>
</dbReference>
<proteinExistence type="predicted"/>
<dbReference type="AlphaFoldDB" id="A0A8T0XXY7"/>
<sequence>MWYAYKRNSKLAAKAHLAHYSISFRGASISGTSYWRFWNLLSSARSLGRRMAKRNGVKKSIWDFLCGCSSPRTN</sequence>
<protein>
    <submittedName>
        <fullName evidence="1">Uncharacterized protein</fullName>
    </submittedName>
</protein>